<dbReference type="NCBIfam" id="TIGR02391">
    <property type="entry name" value="hypoth_ymh"/>
    <property type="match status" value="1"/>
</dbReference>
<dbReference type="EMBL" id="CP005996">
    <property type="protein sequence ID" value="AGS39464.1"/>
    <property type="molecule type" value="Genomic_DNA"/>
</dbReference>
<dbReference type="HOGENOM" id="CLU_1292633_0_0_6"/>
<evidence type="ECO:0000259" key="1">
    <source>
        <dbReference type="Pfam" id="PF09509"/>
    </source>
</evidence>
<feature type="domain" description="Conserved hypothetical protein CHP02391" evidence="1">
    <location>
        <begin position="89"/>
        <end position="201"/>
    </location>
</feature>
<keyword evidence="3" id="KW-1185">Reference proteome</keyword>
<proteinExistence type="predicted"/>
<dbReference type="AlphaFoldDB" id="S5T7C0"/>
<dbReference type="eggNOG" id="ENOG50332M7">
    <property type="taxonomic scope" value="Bacteria"/>
</dbReference>
<dbReference type="RefSeq" id="WP_020932374.1">
    <property type="nucleotide sequence ID" value="NC_021917.1"/>
</dbReference>
<protein>
    <recommendedName>
        <fullName evidence="1">Conserved hypothetical protein CHP02391 domain-containing protein</fullName>
    </recommendedName>
</protein>
<dbReference type="Proteomes" id="UP000015380">
    <property type="component" value="Chromosome"/>
</dbReference>
<reference evidence="3" key="2">
    <citation type="journal article" date="2016" name="Environ. Microbiol. Rep.">
        <title>Analysis of defence systems and a conjugative IncP-1 plasmid in the marine polyaromatic hydrocarbons-degrading bacterium Cycloclasticus sp. 78-ME.</title>
        <authorList>
            <person name="Yakimov M.M."/>
            <person name="Crisafi F."/>
            <person name="Messina E."/>
            <person name="Smedile F."/>
            <person name="Lopatina A."/>
            <person name="Denaro R."/>
            <person name="Pieper D.H."/>
            <person name="Golyshin P.N."/>
            <person name="Giuliano L."/>
        </authorList>
    </citation>
    <scope>NUCLEOTIDE SEQUENCE [LARGE SCALE GENOMIC DNA]</scope>
    <source>
        <strain evidence="3">78-ME</strain>
    </source>
</reference>
<reference evidence="2 3" key="1">
    <citation type="submission" date="2013-05" db="EMBL/GenBank/DDBJ databases">
        <title>Between feast and famine: a lifestyle of most important marine PAH-degrading bacterium Cycloclasticus sp. 7ME.</title>
        <authorList>
            <person name="Yakimov M.M."/>
            <person name="Messina E."/>
            <person name="Genovese M."/>
            <person name="Denaro R."/>
            <person name="Crisafi F."/>
            <person name="Russo D."/>
            <person name="Cappello S."/>
            <person name="Santisi S."/>
            <person name="Smedile F."/>
            <person name="Golyshina O.V."/>
            <person name="Tran H."/>
            <person name="Pieper D.H."/>
            <person name="Golyshin P.N."/>
            <person name="Giuliano L."/>
        </authorList>
    </citation>
    <scope>NUCLEOTIDE SEQUENCE [LARGE SCALE GENOMIC DNA]</scope>
    <source>
        <strain evidence="2 3">78-ME</strain>
    </source>
</reference>
<sequence length="213" mass="24225">MNDEVEAKIEFQKVIGEANPGGYQPVRFTQVKYKASPTAHIDIRQFQRAPGNEEDDGDKYYPTKKGFRFPEREFRRVVEKYALLPETYVHALIVEKCFSLLNSQEFESAVLQAFKAIETSVRKKIGAPPELFGTRLLRKAFNPDTGVLTNYGIPKSERDAFCNYICGAFSYYRNPSSHRDIDMDFVGAFDKIVVASDLLKTIESSELNDSNQA</sequence>
<evidence type="ECO:0000313" key="3">
    <source>
        <dbReference type="Proteomes" id="UP000015380"/>
    </source>
</evidence>
<gene>
    <name evidence="2" type="ORF">CYCME_1133</name>
</gene>
<dbReference type="KEGG" id="cza:CYCME_1133"/>
<name>S5T7C0_9GAMM</name>
<organism evidence="2 3">
    <name type="scientific">Cycloclasticus zancles 78-ME</name>
    <dbReference type="NCBI Taxonomy" id="1198232"/>
    <lineage>
        <taxon>Bacteria</taxon>
        <taxon>Pseudomonadati</taxon>
        <taxon>Pseudomonadota</taxon>
        <taxon>Gammaproteobacteria</taxon>
        <taxon>Thiotrichales</taxon>
        <taxon>Piscirickettsiaceae</taxon>
        <taxon>Cycloclasticus</taxon>
    </lineage>
</organism>
<dbReference type="PATRIC" id="fig|1198232.3.peg.1134"/>
<dbReference type="InterPro" id="IPR012654">
    <property type="entry name" value="CHP02391"/>
</dbReference>
<accession>S5T7C0</accession>
<evidence type="ECO:0000313" key="2">
    <source>
        <dbReference type="EMBL" id="AGS39464.1"/>
    </source>
</evidence>
<dbReference type="Pfam" id="PF09509">
    <property type="entry name" value="Hypoth_Ymh"/>
    <property type="match status" value="1"/>
</dbReference>